<dbReference type="Gene3D" id="2.60.120.430">
    <property type="entry name" value="Galactose-binding lectin"/>
    <property type="match status" value="1"/>
</dbReference>
<protein>
    <submittedName>
        <fullName evidence="3">Complex I intermediate-associated protein 30 (CIA30)</fullName>
    </submittedName>
</protein>
<evidence type="ECO:0000313" key="3">
    <source>
        <dbReference type="EMBL" id="SMF30944.1"/>
    </source>
</evidence>
<keyword evidence="1" id="KW-0732">Signal</keyword>
<dbReference type="EMBL" id="FWZT01000009">
    <property type="protein sequence ID" value="SMF30944.1"/>
    <property type="molecule type" value="Genomic_DNA"/>
</dbReference>
<gene>
    <name evidence="3" type="ORF">SAMN06296036_109204</name>
</gene>
<feature type="signal peptide" evidence="1">
    <location>
        <begin position="1"/>
        <end position="18"/>
    </location>
</feature>
<name>A0A1Y6BVP9_9BACT</name>
<proteinExistence type="predicted"/>
<dbReference type="Pfam" id="PF21582">
    <property type="entry name" value="CBM30"/>
    <property type="match status" value="1"/>
</dbReference>
<accession>A0A1Y6BVP9</accession>
<organism evidence="3 4">
    <name type="scientific">Pseudobacteriovorax antillogorgiicola</name>
    <dbReference type="NCBI Taxonomy" id="1513793"/>
    <lineage>
        <taxon>Bacteria</taxon>
        <taxon>Pseudomonadati</taxon>
        <taxon>Bdellovibrionota</taxon>
        <taxon>Oligoflexia</taxon>
        <taxon>Oligoflexales</taxon>
        <taxon>Pseudobacteriovoracaceae</taxon>
        <taxon>Pseudobacteriovorax</taxon>
    </lineage>
</organism>
<evidence type="ECO:0000256" key="1">
    <source>
        <dbReference type="SAM" id="SignalP"/>
    </source>
</evidence>
<sequence length="408" mass="46419">MKGFVFMLGLGLASNGLATSDVLPWATDDLNYDGVWNYSESNWNFVSWNEWGNLPITHDAYEGSTAIHLQYLNEDLVTDNSYVQAFGFAKITSSREKLGHEPQSYEDYRAGKDLRRYKYLEFYIKGNYGANVSAFSVSLQSPNGHGSTKAKLKDFVSISHHWQKVRIPMSAFIPRVPNPDRFQLHNVYSVNFYVDQNDQNQPFEVIVDSIKFYKAPKMIPWWRADYNRNGEYNYSTTDMGDGSTINVANQWGDLVTSTTYTGPFGEVEAEVVQLSFHHNGYGFAKANLTSSAAMPGYEPTSFSDRDLGKKIPAYDYELRFLAPSVADEVLIKLVDADGNSSQALAIGDYRSNYGRYLFSYRIPVELFAKAGFDFNMVKSVTYFVDQRTPPGDYDLKLMNLEFRPKDLY</sequence>
<dbReference type="Proteomes" id="UP000192907">
    <property type="component" value="Unassembled WGS sequence"/>
</dbReference>
<dbReference type="SUPFAM" id="SSF49785">
    <property type="entry name" value="Galactose-binding domain-like"/>
    <property type="match status" value="1"/>
</dbReference>
<keyword evidence="4" id="KW-1185">Reference proteome</keyword>
<dbReference type="InterPro" id="IPR048758">
    <property type="entry name" value="CBM30"/>
</dbReference>
<dbReference type="InterPro" id="IPR008979">
    <property type="entry name" value="Galactose-bd-like_sf"/>
</dbReference>
<dbReference type="AlphaFoldDB" id="A0A1Y6BVP9"/>
<evidence type="ECO:0000313" key="4">
    <source>
        <dbReference type="Proteomes" id="UP000192907"/>
    </source>
</evidence>
<evidence type="ECO:0000259" key="2">
    <source>
        <dbReference type="Pfam" id="PF21582"/>
    </source>
</evidence>
<feature type="chain" id="PRO_5012057155" evidence="1">
    <location>
        <begin position="19"/>
        <end position="408"/>
    </location>
</feature>
<dbReference type="STRING" id="1513793.SAMN06296036_109204"/>
<reference evidence="4" key="1">
    <citation type="submission" date="2017-04" db="EMBL/GenBank/DDBJ databases">
        <authorList>
            <person name="Varghese N."/>
            <person name="Submissions S."/>
        </authorList>
    </citation>
    <scope>NUCLEOTIDE SEQUENCE [LARGE SCALE GENOMIC DNA]</scope>
    <source>
        <strain evidence="4">RKEM611</strain>
    </source>
</reference>
<dbReference type="RefSeq" id="WP_159455365.1">
    <property type="nucleotide sequence ID" value="NZ_FWZT01000009.1"/>
</dbReference>
<feature type="domain" description="Carbohydrate binding" evidence="2">
    <location>
        <begin position="118"/>
        <end position="211"/>
    </location>
</feature>